<evidence type="ECO:0000313" key="8">
    <source>
        <dbReference type="EMBL" id="KAL3769048.1"/>
    </source>
</evidence>
<feature type="compositionally biased region" description="Low complexity" evidence="5">
    <location>
        <begin position="81"/>
        <end position="90"/>
    </location>
</feature>
<dbReference type="GO" id="GO:0016020">
    <property type="term" value="C:membrane"/>
    <property type="evidence" value="ECO:0007669"/>
    <property type="project" value="UniProtKB-SubCell"/>
</dbReference>
<sequence>MSSSHEVGEIFGDGKGPATALLRSPTVIIVAVGLWGMNVYLFRLFGIDYAHVLTLDLMKEKEANNRKDEDDESDKDESDGNDTGSTGNDGSLEKRHGHAPSQSQSHTQQQHHNHDKSSIAATEYAVTSGKLIGFSLSLLVLLHLSSVMWIDVYGGSTIGAIFAFYTAVVIGIALPLPSTAWIRTACATVSHRTLELLNPRCFCFQSGVPRAVPFIDVFFADILCSLSKVFFDWGMLWHLAWHYPQPVPMEIDTIAIPSIAASLPYLIRARQCIIMHSIGRIKNDPSRYLHMLNAIKYSTSLWPLIVSAYQKVVTTDEEKARLETLLIVLFAINSTYSLAWDIIMDWGMMQNPLVMVPESCAGGIGGGGGNTPSKPVSESCAHSVLRPRLRFGASTSVAIVFIDTVLRYSWMLRFYEKDLFPNTDVYILCTQFLEALR</sequence>
<keyword evidence="9" id="KW-1185">Reference proteome</keyword>
<dbReference type="Proteomes" id="UP001530293">
    <property type="component" value="Unassembled WGS sequence"/>
</dbReference>
<comment type="subcellular location">
    <subcellularLocation>
        <location evidence="1">Membrane</location>
        <topology evidence="1">Multi-pass membrane protein</topology>
    </subcellularLocation>
</comment>
<dbReference type="AlphaFoldDB" id="A0ABD3MYY1"/>
<proteinExistence type="predicted"/>
<dbReference type="PROSITE" id="PS51380">
    <property type="entry name" value="EXS"/>
    <property type="match status" value="1"/>
</dbReference>
<evidence type="ECO:0000259" key="7">
    <source>
        <dbReference type="PROSITE" id="PS51380"/>
    </source>
</evidence>
<accession>A0ABD3MYY1</accession>
<evidence type="ECO:0000313" key="9">
    <source>
        <dbReference type="Proteomes" id="UP001530293"/>
    </source>
</evidence>
<feature type="transmembrane region" description="Helical" evidence="6">
    <location>
        <begin position="20"/>
        <end position="41"/>
    </location>
</feature>
<protein>
    <recommendedName>
        <fullName evidence="7">EXS domain-containing protein</fullName>
    </recommendedName>
</protein>
<keyword evidence="4 6" id="KW-0472">Membrane</keyword>
<evidence type="ECO:0000256" key="4">
    <source>
        <dbReference type="ARBA" id="ARBA00023136"/>
    </source>
</evidence>
<evidence type="ECO:0000256" key="1">
    <source>
        <dbReference type="ARBA" id="ARBA00004141"/>
    </source>
</evidence>
<name>A0ABD3MYY1_9STRA</name>
<feature type="transmembrane region" description="Helical" evidence="6">
    <location>
        <begin position="325"/>
        <end position="343"/>
    </location>
</feature>
<comment type="caution">
    <text evidence="8">The sequence shown here is derived from an EMBL/GenBank/DDBJ whole genome shotgun (WGS) entry which is preliminary data.</text>
</comment>
<gene>
    <name evidence="8" type="ORF">ACHAWU_008740</name>
</gene>
<dbReference type="EMBL" id="JALLBG020000058">
    <property type="protein sequence ID" value="KAL3769048.1"/>
    <property type="molecule type" value="Genomic_DNA"/>
</dbReference>
<evidence type="ECO:0000256" key="2">
    <source>
        <dbReference type="ARBA" id="ARBA00022692"/>
    </source>
</evidence>
<keyword evidence="3 6" id="KW-1133">Transmembrane helix</keyword>
<evidence type="ECO:0000256" key="6">
    <source>
        <dbReference type="SAM" id="Phobius"/>
    </source>
</evidence>
<feature type="region of interest" description="Disordered" evidence="5">
    <location>
        <begin position="63"/>
        <end position="114"/>
    </location>
</feature>
<feature type="domain" description="EXS" evidence="7">
    <location>
        <begin position="248"/>
        <end position="437"/>
    </location>
</feature>
<evidence type="ECO:0000256" key="5">
    <source>
        <dbReference type="SAM" id="MobiDB-lite"/>
    </source>
</evidence>
<dbReference type="Pfam" id="PF03124">
    <property type="entry name" value="EXS"/>
    <property type="match status" value="1"/>
</dbReference>
<dbReference type="PANTHER" id="PTHR10783">
    <property type="entry name" value="XENOTROPIC AND POLYTROPIC RETROVIRUS RECEPTOR 1-RELATED"/>
    <property type="match status" value="1"/>
</dbReference>
<feature type="transmembrane region" description="Helical" evidence="6">
    <location>
        <begin position="156"/>
        <end position="176"/>
    </location>
</feature>
<dbReference type="InterPro" id="IPR004342">
    <property type="entry name" value="EXS_C"/>
</dbReference>
<evidence type="ECO:0000256" key="3">
    <source>
        <dbReference type="ARBA" id="ARBA00022989"/>
    </source>
</evidence>
<reference evidence="8 9" key="1">
    <citation type="submission" date="2024-10" db="EMBL/GenBank/DDBJ databases">
        <title>Updated reference genomes for cyclostephanoid diatoms.</title>
        <authorList>
            <person name="Roberts W.R."/>
            <person name="Alverson A.J."/>
        </authorList>
    </citation>
    <scope>NUCLEOTIDE SEQUENCE [LARGE SCALE GENOMIC DNA]</scope>
    <source>
        <strain evidence="8 9">AJA232-27</strain>
    </source>
</reference>
<organism evidence="8 9">
    <name type="scientific">Discostella pseudostelligera</name>
    <dbReference type="NCBI Taxonomy" id="259834"/>
    <lineage>
        <taxon>Eukaryota</taxon>
        <taxon>Sar</taxon>
        <taxon>Stramenopiles</taxon>
        <taxon>Ochrophyta</taxon>
        <taxon>Bacillariophyta</taxon>
        <taxon>Coscinodiscophyceae</taxon>
        <taxon>Thalassiosirophycidae</taxon>
        <taxon>Stephanodiscales</taxon>
        <taxon>Stephanodiscaceae</taxon>
        <taxon>Discostella</taxon>
    </lineage>
</organism>
<keyword evidence="2 6" id="KW-0812">Transmembrane</keyword>
<dbReference type="PANTHER" id="PTHR10783:SF46">
    <property type="entry name" value="PROTEIN ERD1 HOMOLOG 2"/>
    <property type="match status" value="1"/>
</dbReference>
<feature type="compositionally biased region" description="Acidic residues" evidence="5">
    <location>
        <begin position="69"/>
        <end position="80"/>
    </location>
</feature>
<feature type="transmembrane region" description="Helical" evidence="6">
    <location>
        <begin position="131"/>
        <end position="150"/>
    </location>
</feature>